<organism evidence="1 2">
    <name type="scientific">Achaetomium macrosporum</name>
    <dbReference type="NCBI Taxonomy" id="79813"/>
    <lineage>
        <taxon>Eukaryota</taxon>
        <taxon>Fungi</taxon>
        <taxon>Dikarya</taxon>
        <taxon>Ascomycota</taxon>
        <taxon>Pezizomycotina</taxon>
        <taxon>Sordariomycetes</taxon>
        <taxon>Sordariomycetidae</taxon>
        <taxon>Sordariales</taxon>
        <taxon>Chaetomiaceae</taxon>
        <taxon>Achaetomium</taxon>
    </lineage>
</organism>
<reference evidence="1" key="1">
    <citation type="journal article" date="2023" name="Mol. Phylogenet. Evol.">
        <title>Genome-scale phylogeny and comparative genomics of the fungal order Sordariales.</title>
        <authorList>
            <person name="Hensen N."/>
            <person name="Bonometti L."/>
            <person name="Westerberg I."/>
            <person name="Brannstrom I.O."/>
            <person name="Guillou S."/>
            <person name="Cros-Aarteil S."/>
            <person name="Calhoun S."/>
            <person name="Haridas S."/>
            <person name="Kuo A."/>
            <person name="Mondo S."/>
            <person name="Pangilinan J."/>
            <person name="Riley R."/>
            <person name="LaButti K."/>
            <person name="Andreopoulos B."/>
            <person name="Lipzen A."/>
            <person name="Chen C."/>
            <person name="Yan M."/>
            <person name="Daum C."/>
            <person name="Ng V."/>
            <person name="Clum A."/>
            <person name="Steindorff A."/>
            <person name="Ohm R.A."/>
            <person name="Martin F."/>
            <person name="Silar P."/>
            <person name="Natvig D.O."/>
            <person name="Lalanne C."/>
            <person name="Gautier V."/>
            <person name="Ament-Velasquez S.L."/>
            <person name="Kruys A."/>
            <person name="Hutchinson M.I."/>
            <person name="Powell A.J."/>
            <person name="Barry K."/>
            <person name="Miller A.N."/>
            <person name="Grigoriev I.V."/>
            <person name="Debuchy R."/>
            <person name="Gladieux P."/>
            <person name="Hiltunen Thoren M."/>
            <person name="Johannesson H."/>
        </authorList>
    </citation>
    <scope>NUCLEOTIDE SEQUENCE</scope>
    <source>
        <strain evidence="1">CBS 532.94</strain>
    </source>
</reference>
<evidence type="ECO:0000313" key="2">
    <source>
        <dbReference type="Proteomes" id="UP001303760"/>
    </source>
</evidence>
<accession>A0AAN7C1Y3</accession>
<sequence>MAESDLQVGRLELAARALDLTTALLKATPSSNFLLKGAWEIGQWLGREKLNQHELLYCMEKAKGLAFANKNGLQLFDQVISGTATLPVGPLFLQQSGSVGRLMACDPNLSWIVSTVASLFQHHRDDRLVTEKLTALIMEAHRVQGEGNDISTADALTYNWERTRVSAVVRNSVSSVWYNVVNVGYDTIPLPQRAS</sequence>
<protein>
    <submittedName>
        <fullName evidence="1">Uncharacterized protein</fullName>
    </submittedName>
</protein>
<name>A0AAN7C1Y3_9PEZI</name>
<keyword evidence="2" id="KW-1185">Reference proteome</keyword>
<gene>
    <name evidence="1" type="ORF">C8A03DRAFT_38481</name>
</gene>
<dbReference type="EMBL" id="MU860476">
    <property type="protein sequence ID" value="KAK4233789.1"/>
    <property type="molecule type" value="Genomic_DNA"/>
</dbReference>
<reference evidence="1" key="2">
    <citation type="submission" date="2023-05" db="EMBL/GenBank/DDBJ databases">
        <authorList>
            <consortium name="Lawrence Berkeley National Laboratory"/>
            <person name="Steindorff A."/>
            <person name="Hensen N."/>
            <person name="Bonometti L."/>
            <person name="Westerberg I."/>
            <person name="Brannstrom I.O."/>
            <person name="Guillou S."/>
            <person name="Cros-Aarteil S."/>
            <person name="Calhoun S."/>
            <person name="Haridas S."/>
            <person name="Kuo A."/>
            <person name="Mondo S."/>
            <person name="Pangilinan J."/>
            <person name="Riley R."/>
            <person name="Labutti K."/>
            <person name="Andreopoulos B."/>
            <person name="Lipzen A."/>
            <person name="Chen C."/>
            <person name="Yanf M."/>
            <person name="Daum C."/>
            <person name="Ng V."/>
            <person name="Clum A."/>
            <person name="Ohm R."/>
            <person name="Martin F."/>
            <person name="Silar P."/>
            <person name="Natvig D."/>
            <person name="Lalanne C."/>
            <person name="Gautier V."/>
            <person name="Ament-Velasquez S.L."/>
            <person name="Kruys A."/>
            <person name="Hutchinson M.I."/>
            <person name="Powell A.J."/>
            <person name="Barry K."/>
            <person name="Miller A.N."/>
            <person name="Grigoriev I.V."/>
            <person name="Debuchy R."/>
            <person name="Gladieux P."/>
            <person name="Thoren M.H."/>
            <person name="Johannesson H."/>
        </authorList>
    </citation>
    <scope>NUCLEOTIDE SEQUENCE</scope>
    <source>
        <strain evidence="1">CBS 532.94</strain>
    </source>
</reference>
<dbReference type="AlphaFoldDB" id="A0AAN7C1Y3"/>
<comment type="caution">
    <text evidence="1">The sequence shown here is derived from an EMBL/GenBank/DDBJ whole genome shotgun (WGS) entry which is preliminary data.</text>
</comment>
<evidence type="ECO:0000313" key="1">
    <source>
        <dbReference type="EMBL" id="KAK4233789.1"/>
    </source>
</evidence>
<dbReference type="Proteomes" id="UP001303760">
    <property type="component" value="Unassembled WGS sequence"/>
</dbReference>
<proteinExistence type="predicted"/>